<proteinExistence type="inferred from homology"/>
<dbReference type="GO" id="GO:0005739">
    <property type="term" value="C:mitochondrion"/>
    <property type="evidence" value="ECO:0007669"/>
    <property type="project" value="TreeGrafter"/>
</dbReference>
<evidence type="ECO:0000256" key="2">
    <source>
        <dbReference type="ARBA" id="ARBA00009747"/>
    </source>
</evidence>
<evidence type="ECO:0000256" key="9">
    <source>
        <dbReference type="ARBA" id="ARBA00031547"/>
    </source>
</evidence>
<evidence type="ECO:0000256" key="10">
    <source>
        <dbReference type="SAM" id="MobiDB-lite"/>
    </source>
</evidence>
<dbReference type="Pfam" id="PF02696">
    <property type="entry name" value="SelO"/>
    <property type="match status" value="1"/>
</dbReference>
<dbReference type="HAMAP" id="MF_00692">
    <property type="entry name" value="SelO"/>
    <property type="match status" value="1"/>
</dbReference>
<evidence type="ECO:0000256" key="5">
    <source>
        <dbReference type="ARBA" id="ARBA00022723"/>
    </source>
</evidence>
<dbReference type="PANTHER" id="PTHR32057">
    <property type="entry name" value="PROTEIN ADENYLYLTRANSFERASE SELO, MITOCHONDRIAL"/>
    <property type="match status" value="1"/>
</dbReference>
<accession>A0A1X2IWP5</accession>
<keyword evidence="7" id="KW-0067">ATP-binding</keyword>
<name>A0A1X2IWP5_9FUNG</name>
<dbReference type="GO" id="GO:0046872">
    <property type="term" value="F:metal ion binding"/>
    <property type="evidence" value="ECO:0007669"/>
    <property type="project" value="UniProtKB-KW"/>
</dbReference>
<comment type="caution">
    <text evidence="11">The sequence shown here is derived from an EMBL/GenBank/DDBJ whole genome shotgun (WGS) entry which is preliminary data.</text>
</comment>
<keyword evidence="6" id="KW-0547">Nucleotide-binding</keyword>
<comment type="similarity">
    <text evidence="2">Belongs to the SELO family.</text>
</comment>
<keyword evidence="3" id="KW-0808">Transferase</keyword>
<feature type="region of interest" description="Disordered" evidence="10">
    <location>
        <begin position="398"/>
        <end position="418"/>
    </location>
</feature>
<gene>
    <name evidence="11" type="ORF">BCR42DRAFT_404860</name>
</gene>
<comment type="cofactor">
    <cofactor evidence="1">
        <name>Mg(2+)</name>
        <dbReference type="ChEBI" id="CHEBI:18420"/>
    </cofactor>
</comment>
<evidence type="ECO:0000256" key="4">
    <source>
        <dbReference type="ARBA" id="ARBA00022695"/>
    </source>
</evidence>
<protein>
    <recommendedName>
        <fullName evidence="9">Selenoprotein O</fullName>
    </recommendedName>
</protein>
<evidence type="ECO:0000313" key="11">
    <source>
        <dbReference type="EMBL" id="ORZ23475.1"/>
    </source>
</evidence>
<dbReference type="AlphaFoldDB" id="A0A1X2IWP5"/>
<keyword evidence="12" id="KW-1185">Reference proteome</keyword>
<sequence length="640" mass="71714">MGIRTMTKRSLDSLPSPTNLLTQTLSGDTTNSTSKHFTRISRPVMAHYAVVYPDPSPDPVLLSAATPSANAIDLDPASFTTPQFLSVFSGETILPGTQPYAINYAGHQFSLFAGQLGDGRAISLFETENSQGERWDVQIKGAGRTPFSRFGDGYAVLRSSIREYLGAEHMHALGIPTTRSLALLGSSRQVYRDDTTSRQPERGAIVVRLAPSWIRFGNFELFYSRNDMNGVRQLADYCLDHVFGGGGNKLDSHYSCLKDLADDHKMPATAADKGKDKDKSSLNAPVDGNKYAQLFIKIAKRTAVMVAGWQANGFNHGVMNTDNMSVLGLTLDYGPFQILDYYDPSYVCNHSDDAGQYAFKRQPTVCIYNLFKLGVPLFELIGAKDKVDTLIYANKDKDANEEEDTERQQTPTDESTRQEYREIGKEYVTKILSEDFTDWFMEALDTKMRAKLGLTRQDETIMHDVIIPLLDWATEYEVDYHRFFRSLSNYTITADGEDGDADVALDIENSGSSGGTKLDIVTKDLERLVECKETLKPWLAIYRHAILLEEEESTGHHHLQQQQQTPATTDARRLRMDANNPEVIDAFENLPEAEAIKILNDCLYACSHPYQDHYDQEIVERWISTPVPEWSEGLKCSCSS</sequence>
<dbReference type="PANTHER" id="PTHR32057:SF14">
    <property type="entry name" value="PROTEIN ADENYLYLTRANSFERASE SELO, MITOCHONDRIAL"/>
    <property type="match status" value="1"/>
</dbReference>
<evidence type="ECO:0000256" key="1">
    <source>
        <dbReference type="ARBA" id="ARBA00001946"/>
    </source>
</evidence>
<evidence type="ECO:0000256" key="6">
    <source>
        <dbReference type="ARBA" id="ARBA00022741"/>
    </source>
</evidence>
<organism evidence="11 12">
    <name type="scientific">Absidia repens</name>
    <dbReference type="NCBI Taxonomy" id="90262"/>
    <lineage>
        <taxon>Eukaryota</taxon>
        <taxon>Fungi</taxon>
        <taxon>Fungi incertae sedis</taxon>
        <taxon>Mucoromycota</taxon>
        <taxon>Mucoromycotina</taxon>
        <taxon>Mucoromycetes</taxon>
        <taxon>Mucorales</taxon>
        <taxon>Cunninghamellaceae</taxon>
        <taxon>Absidia</taxon>
    </lineage>
</organism>
<dbReference type="OrthoDB" id="10254721at2759"/>
<feature type="compositionally biased region" description="Polar residues" evidence="10">
    <location>
        <begin position="13"/>
        <end position="34"/>
    </location>
</feature>
<dbReference type="Proteomes" id="UP000193560">
    <property type="component" value="Unassembled WGS sequence"/>
</dbReference>
<dbReference type="GO" id="GO:0005524">
    <property type="term" value="F:ATP binding"/>
    <property type="evidence" value="ECO:0007669"/>
    <property type="project" value="UniProtKB-KW"/>
</dbReference>
<evidence type="ECO:0000256" key="3">
    <source>
        <dbReference type="ARBA" id="ARBA00022679"/>
    </source>
</evidence>
<dbReference type="EMBL" id="MCGE01000003">
    <property type="protein sequence ID" value="ORZ23475.1"/>
    <property type="molecule type" value="Genomic_DNA"/>
</dbReference>
<keyword evidence="4" id="KW-0548">Nucleotidyltransferase</keyword>
<dbReference type="InterPro" id="IPR003846">
    <property type="entry name" value="SelO"/>
</dbReference>
<dbReference type="GO" id="GO:0070733">
    <property type="term" value="F:AMPylase activity"/>
    <property type="evidence" value="ECO:0007669"/>
    <property type="project" value="TreeGrafter"/>
</dbReference>
<keyword evidence="5" id="KW-0479">Metal-binding</keyword>
<feature type="region of interest" description="Disordered" evidence="10">
    <location>
        <begin position="1"/>
        <end position="34"/>
    </location>
</feature>
<reference evidence="11 12" key="1">
    <citation type="submission" date="2016-07" db="EMBL/GenBank/DDBJ databases">
        <title>Pervasive Adenine N6-methylation of Active Genes in Fungi.</title>
        <authorList>
            <consortium name="DOE Joint Genome Institute"/>
            <person name="Mondo S.J."/>
            <person name="Dannebaum R.O."/>
            <person name="Kuo R.C."/>
            <person name="Labutti K."/>
            <person name="Haridas S."/>
            <person name="Kuo A."/>
            <person name="Salamov A."/>
            <person name="Ahrendt S.R."/>
            <person name="Lipzen A."/>
            <person name="Sullivan W."/>
            <person name="Andreopoulos W.B."/>
            <person name="Clum A."/>
            <person name="Lindquist E."/>
            <person name="Daum C."/>
            <person name="Ramamoorthy G.K."/>
            <person name="Gryganskyi A."/>
            <person name="Culley D."/>
            <person name="Magnuson J.K."/>
            <person name="James T.Y."/>
            <person name="O'Malley M.A."/>
            <person name="Stajich J.E."/>
            <person name="Spatafora J.W."/>
            <person name="Visel A."/>
            <person name="Grigoriev I.V."/>
        </authorList>
    </citation>
    <scope>NUCLEOTIDE SEQUENCE [LARGE SCALE GENOMIC DNA]</scope>
    <source>
        <strain evidence="11 12">NRRL 1336</strain>
    </source>
</reference>
<evidence type="ECO:0000256" key="8">
    <source>
        <dbReference type="ARBA" id="ARBA00022842"/>
    </source>
</evidence>
<keyword evidence="8" id="KW-0460">Magnesium</keyword>
<evidence type="ECO:0000313" key="12">
    <source>
        <dbReference type="Proteomes" id="UP000193560"/>
    </source>
</evidence>
<evidence type="ECO:0000256" key="7">
    <source>
        <dbReference type="ARBA" id="ARBA00022840"/>
    </source>
</evidence>
<dbReference type="STRING" id="90262.A0A1X2IWP5"/>